<dbReference type="GO" id="GO:0005737">
    <property type="term" value="C:cytoplasm"/>
    <property type="evidence" value="ECO:0007669"/>
    <property type="project" value="TreeGrafter"/>
</dbReference>
<dbReference type="InterPro" id="IPR050357">
    <property type="entry name" value="Arrestin_domain-protein"/>
</dbReference>
<feature type="domain" description="Arrestin C-terminal-like" evidence="2">
    <location>
        <begin position="1"/>
        <end position="160"/>
    </location>
</feature>
<dbReference type="InterPro" id="IPR011021">
    <property type="entry name" value="Arrestin-like_N"/>
</dbReference>
<comment type="caution">
    <text evidence="3">The sequence shown here is derived from an EMBL/GenBank/DDBJ whole genome shotgun (WGS) entry which is preliminary data.</text>
</comment>
<evidence type="ECO:0000259" key="2">
    <source>
        <dbReference type="SMART" id="SM01017"/>
    </source>
</evidence>
<dbReference type="Gene3D" id="2.60.40.640">
    <property type="match status" value="2"/>
</dbReference>
<accession>A0A8S1HUK7</accession>
<evidence type="ECO:0000313" key="4">
    <source>
        <dbReference type="Proteomes" id="UP000835052"/>
    </source>
</evidence>
<dbReference type="InterPro" id="IPR014756">
    <property type="entry name" value="Ig_E-set"/>
</dbReference>
<comment type="similarity">
    <text evidence="1">Belongs to the arrestin family.</text>
</comment>
<proteinExistence type="inferred from homology"/>
<dbReference type="PANTHER" id="PTHR11188:SF173">
    <property type="entry name" value="PROTEIN TTM-2"/>
    <property type="match status" value="1"/>
</dbReference>
<keyword evidence="4" id="KW-1185">Reference proteome</keyword>
<dbReference type="Pfam" id="PF00339">
    <property type="entry name" value="Arrestin_N"/>
    <property type="match status" value="1"/>
</dbReference>
<feature type="domain" description="Arrestin C-terminal-like" evidence="2">
    <location>
        <begin position="180"/>
        <end position="314"/>
    </location>
</feature>
<dbReference type="PANTHER" id="PTHR11188">
    <property type="entry name" value="ARRESTIN DOMAIN CONTAINING PROTEIN"/>
    <property type="match status" value="1"/>
</dbReference>
<dbReference type="SUPFAM" id="SSF81296">
    <property type="entry name" value="E set domains"/>
    <property type="match status" value="1"/>
</dbReference>
<protein>
    <recommendedName>
        <fullName evidence="2">Arrestin C-terminal-like domain-containing protein</fullName>
    </recommendedName>
</protein>
<evidence type="ECO:0000313" key="3">
    <source>
        <dbReference type="EMBL" id="CAD6199051.1"/>
    </source>
</evidence>
<dbReference type="SMART" id="SM01017">
    <property type="entry name" value="Arrestin_C"/>
    <property type="match status" value="2"/>
</dbReference>
<dbReference type="GO" id="GO:0015031">
    <property type="term" value="P:protein transport"/>
    <property type="evidence" value="ECO:0007669"/>
    <property type="project" value="TreeGrafter"/>
</dbReference>
<dbReference type="InterPro" id="IPR011022">
    <property type="entry name" value="Arrestin_C-like"/>
</dbReference>
<dbReference type="EMBL" id="CAJGYM010000152">
    <property type="protein sequence ID" value="CAD6199051.1"/>
    <property type="molecule type" value="Genomic_DNA"/>
</dbReference>
<dbReference type="OrthoDB" id="2333384at2759"/>
<name>A0A8S1HUK7_9PELO</name>
<gene>
    <name evidence="3" type="ORF">CAUJ_LOCUS14956</name>
</gene>
<dbReference type="InterPro" id="IPR014752">
    <property type="entry name" value="Arrestin-like_C"/>
</dbReference>
<dbReference type="AlphaFoldDB" id="A0A8S1HUK7"/>
<reference evidence="3" key="1">
    <citation type="submission" date="2020-10" db="EMBL/GenBank/DDBJ databases">
        <authorList>
            <person name="Kikuchi T."/>
        </authorList>
    </citation>
    <scope>NUCLEOTIDE SEQUENCE</scope>
    <source>
        <strain evidence="3">NKZ352</strain>
    </source>
</reference>
<sequence length="345" mass="38478">MHEKVWFNVTLDRLFYLPGQVIEGQVSCETMKAISVDRVEGRLRGEAVFHVFTSKDHAPITKRILSDESCELWHYSTLSEMLGLNYDENDNKENACSSSTEFCGSAAFPIRLRVPKSAPPTFHCVGSPITIKYTLEVTLKYGDAKVATYEEPVTVVGLQMVRRNLPSAPVSIEKTLNFPKDRSIFVEFMVGSSVFSTTDRIDACINISNWWKQSLKYVHMNIVRRIHVIRAGTFDLDIVQIDTTGVGLPSGKTKIGVGESYSFRPNFHVPALPPNAAVDGLMKSDYVLKLTVGRAHNFVLGTLEIPITIVTNGLDDYEKGQEEILIDISPSASIRSSKHLLQCYA</sequence>
<evidence type="ECO:0000256" key="1">
    <source>
        <dbReference type="ARBA" id="ARBA00005298"/>
    </source>
</evidence>
<organism evidence="3 4">
    <name type="scientific">Caenorhabditis auriculariae</name>
    <dbReference type="NCBI Taxonomy" id="2777116"/>
    <lineage>
        <taxon>Eukaryota</taxon>
        <taxon>Metazoa</taxon>
        <taxon>Ecdysozoa</taxon>
        <taxon>Nematoda</taxon>
        <taxon>Chromadorea</taxon>
        <taxon>Rhabditida</taxon>
        <taxon>Rhabditina</taxon>
        <taxon>Rhabditomorpha</taxon>
        <taxon>Rhabditoidea</taxon>
        <taxon>Rhabditidae</taxon>
        <taxon>Peloderinae</taxon>
        <taxon>Caenorhabditis</taxon>
    </lineage>
</organism>
<dbReference type="Proteomes" id="UP000835052">
    <property type="component" value="Unassembled WGS sequence"/>
</dbReference>